<gene>
    <name evidence="1" type="ORF">QJS35_30430</name>
</gene>
<comment type="caution">
    <text evidence="1">The sequence shown here is derived from an EMBL/GenBank/DDBJ whole genome shotgun (WGS) entry which is preliminary data.</text>
</comment>
<organism evidence="1 2">
    <name type="scientific">Cohnella silvisoli</name>
    <dbReference type="NCBI Taxonomy" id="2873699"/>
    <lineage>
        <taxon>Bacteria</taxon>
        <taxon>Bacillati</taxon>
        <taxon>Bacillota</taxon>
        <taxon>Bacilli</taxon>
        <taxon>Bacillales</taxon>
        <taxon>Paenibacillaceae</taxon>
        <taxon>Cohnella</taxon>
    </lineage>
</organism>
<accession>A0ABV1L350</accession>
<proteinExistence type="predicted"/>
<reference evidence="1 2" key="1">
    <citation type="journal article" date="2023" name="Genome Announc.">
        <title>Pan-Genome Analyses of the Genus Cohnella and Proposal of the Novel Species Cohnella silvisoli sp. nov., Isolated from Forest Soil.</title>
        <authorList>
            <person name="Wang C."/>
            <person name="Mao L."/>
            <person name="Bao G."/>
            <person name="Zhu H."/>
        </authorList>
    </citation>
    <scope>NUCLEOTIDE SEQUENCE [LARGE SCALE GENOMIC DNA]</scope>
    <source>
        <strain evidence="1 2">NL03-T5-1</strain>
    </source>
</reference>
<evidence type="ECO:0000313" key="2">
    <source>
        <dbReference type="Proteomes" id="UP001493487"/>
    </source>
</evidence>
<evidence type="ECO:0008006" key="3">
    <source>
        <dbReference type="Google" id="ProtNLM"/>
    </source>
</evidence>
<evidence type="ECO:0000313" key="1">
    <source>
        <dbReference type="EMBL" id="MEQ4486702.1"/>
    </source>
</evidence>
<dbReference type="EMBL" id="JASKHM010000024">
    <property type="protein sequence ID" value="MEQ4486702.1"/>
    <property type="molecule type" value="Genomic_DNA"/>
</dbReference>
<keyword evidence="2" id="KW-1185">Reference proteome</keyword>
<protein>
    <recommendedName>
        <fullName evidence="3">DUF1659 domain-containing protein</fullName>
    </recommendedName>
</protein>
<name>A0ABV1L350_9BACL</name>
<dbReference type="RefSeq" id="WP_232189783.1">
    <property type="nucleotide sequence ID" value="NZ_JAIOAP010000023.1"/>
</dbReference>
<dbReference type="Proteomes" id="UP001493487">
    <property type="component" value="Unassembled WGS sequence"/>
</dbReference>
<sequence length="64" mass="6875">MTGEILKLYTVAEEKAAIIKVAFDLTSGESSPEEAAVELLKIAKGMHQEETVLIDNAIKKSSIA</sequence>